<dbReference type="PANTHER" id="PTHR22792">
    <property type="entry name" value="LUPUS LA PROTEIN-RELATED"/>
    <property type="match status" value="1"/>
</dbReference>
<dbReference type="InterPro" id="IPR002344">
    <property type="entry name" value="Lupus_La"/>
</dbReference>
<evidence type="ECO:0000313" key="9">
    <source>
        <dbReference type="EMBL" id="KJE97123.1"/>
    </source>
</evidence>
<dbReference type="InterPro" id="IPR012677">
    <property type="entry name" value="Nucleotide-bd_a/b_plait_sf"/>
</dbReference>
<dbReference type="CDD" id="cd07323">
    <property type="entry name" value="LAM"/>
    <property type="match status" value="1"/>
</dbReference>
<dbReference type="Gene3D" id="3.30.70.330">
    <property type="match status" value="2"/>
</dbReference>
<dbReference type="InParanoid" id="A0A0D2WWX1"/>
<dbReference type="Pfam" id="PF05383">
    <property type="entry name" value="La"/>
    <property type="match status" value="1"/>
</dbReference>
<dbReference type="SUPFAM" id="SSF54928">
    <property type="entry name" value="RNA-binding domain, RBD"/>
    <property type="match status" value="1"/>
</dbReference>
<dbReference type="InterPro" id="IPR000504">
    <property type="entry name" value="RRM_dom"/>
</dbReference>
<dbReference type="Proteomes" id="UP000008743">
    <property type="component" value="Unassembled WGS sequence"/>
</dbReference>
<evidence type="ECO:0000256" key="1">
    <source>
        <dbReference type="ARBA" id="ARBA00004123"/>
    </source>
</evidence>
<keyword evidence="2 4" id="KW-0694">RNA-binding</keyword>
<comment type="subcellular location">
    <subcellularLocation>
        <location evidence="1">Nucleus</location>
    </subcellularLocation>
</comment>
<gene>
    <name evidence="9" type="ORF">CAOG_007590</name>
</gene>
<dbReference type="PROSITE" id="PS51939">
    <property type="entry name" value="XRRM"/>
    <property type="match status" value="1"/>
</dbReference>
<dbReference type="Pfam" id="PF00076">
    <property type="entry name" value="RRM_1"/>
    <property type="match status" value="1"/>
</dbReference>
<reference evidence="10" key="1">
    <citation type="submission" date="2011-02" db="EMBL/GenBank/DDBJ databases">
        <title>The Genome Sequence of Capsaspora owczarzaki ATCC 30864.</title>
        <authorList>
            <person name="Russ C."/>
            <person name="Cuomo C."/>
            <person name="Burger G."/>
            <person name="Gray M.W."/>
            <person name="Holland P.W.H."/>
            <person name="King N."/>
            <person name="Lang F.B.F."/>
            <person name="Roger A.J."/>
            <person name="Ruiz-Trillo I."/>
            <person name="Young S.K."/>
            <person name="Zeng Q."/>
            <person name="Gargeya S."/>
            <person name="Alvarado L."/>
            <person name="Berlin A."/>
            <person name="Chapman S.B."/>
            <person name="Chen Z."/>
            <person name="Freedman E."/>
            <person name="Gellesch M."/>
            <person name="Goldberg J."/>
            <person name="Griggs A."/>
            <person name="Gujja S."/>
            <person name="Heilman E."/>
            <person name="Heiman D."/>
            <person name="Howarth C."/>
            <person name="Mehta T."/>
            <person name="Neiman D."/>
            <person name="Pearson M."/>
            <person name="Roberts A."/>
            <person name="Saif S."/>
            <person name="Shea T."/>
            <person name="Shenoy N."/>
            <person name="Sisk P."/>
            <person name="Stolte C."/>
            <person name="Sykes S."/>
            <person name="White J."/>
            <person name="Yandava C."/>
            <person name="Haas B."/>
            <person name="Nusbaum C."/>
            <person name="Birren B."/>
        </authorList>
    </citation>
    <scope>NUCLEOTIDE SEQUENCE</scope>
    <source>
        <strain evidence="10">ATCC 30864</strain>
    </source>
</reference>
<dbReference type="SMART" id="SM00715">
    <property type="entry name" value="LA"/>
    <property type="match status" value="1"/>
</dbReference>
<accession>A0A0D2WWX1</accession>
<dbReference type="PANTHER" id="PTHR22792:SF140">
    <property type="entry name" value="ACHILLES, ISOFORM A"/>
    <property type="match status" value="1"/>
</dbReference>
<dbReference type="SUPFAM" id="SSF46785">
    <property type="entry name" value="Winged helix' DNA-binding domain"/>
    <property type="match status" value="1"/>
</dbReference>
<dbReference type="GO" id="GO:1990904">
    <property type="term" value="C:ribonucleoprotein complex"/>
    <property type="evidence" value="ECO:0007669"/>
    <property type="project" value="UniProtKB-UniRule"/>
</dbReference>
<feature type="domain" description="HTH La-type RNA-binding" evidence="7">
    <location>
        <begin position="4"/>
        <end position="95"/>
    </location>
</feature>
<proteinExistence type="predicted"/>
<dbReference type="PROSITE" id="PS50961">
    <property type="entry name" value="HTH_LA"/>
    <property type="match status" value="1"/>
</dbReference>
<dbReference type="PRINTS" id="PR00302">
    <property type="entry name" value="LUPUSLA"/>
</dbReference>
<feature type="region of interest" description="Disordered" evidence="5">
    <location>
        <begin position="331"/>
        <end position="428"/>
    </location>
</feature>
<feature type="domain" description="RRM" evidence="6">
    <location>
        <begin position="100"/>
        <end position="187"/>
    </location>
</feature>
<feature type="domain" description="XRRM" evidence="8">
    <location>
        <begin position="239"/>
        <end position="353"/>
    </location>
</feature>
<keyword evidence="3" id="KW-0539">Nucleus</keyword>
<evidence type="ECO:0000259" key="6">
    <source>
        <dbReference type="PROSITE" id="PS50102"/>
    </source>
</evidence>
<evidence type="ECO:0000256" key="2">
    <source>
        <dbReference type="ARBA" id="ARBA00022884"/>
    </source>
</evidence>
<dbReference type="InterPro" id="IPR036390">
    <property type="entry name" value="WH_DNA-bd_sf"/>
</dbReference>
<evidence type="ECO:0000259" key="7">
    <source>
        <dbReference type="PROSITE" id="PS50961"/>
    </source>
</evidence>
<dbReference type="EMBL" id="KE346373">
    <property type="protein sequence ID" value="KJE97123.1"/>
    <property type="molecule type" value="Genomic_DNA"/>
</dbReference>
<feature type="compositionally biased region" description="Basic residues" evidence="5">
    <location>
        <begin position="387"/>
        <end position="400"/>
    </location>
</feature>
<dbReference type="InterPro" id="IPR014886">
    <property type="entry name" value="La_xRRM"/>
</dbReference>
<dbReference type="AlphaFoldDB" id="A0A0D2WWX1"/>
<dbReference type="InterPro" id="IPR045180">
    <property type="entry name" value="La_dom_prot"/>
</dbReference>
<dbReference type="InterPro" id="IPR035979">
    <property type="entry name" value="RBD_domain_sf"/>
</dbReference>
<sequence length="428" mass="46969">MSTTSHPAADVDATRQQLEFYYSDANLARNGFLMQRIRESPDGYVPVATIASFNKLVALGADESLIFAAAQASPALEVDANKTAVRRRTPMPAAYNADDRTIYVEGFPKTTTIDHLRAFFEPYSHVLAVRLPKFHGGDPKGFAFVELALLEDVDRVLQELSDRPFSVPDVPSDPSLAEPLRIMTLAEWSDFKDSYKQIKKLVAKETKKQRAKQTQQALVLPPGRAAGQVKSVQEPYRTPFVPGVIIQLTELSPDSSKAGIAKELAHHGQVKFVEYTAGQAVASVRCVDASSAQAILRAAHSQAFPFKVSELRGGAEKKFWQTLWSAQDAKHSIKPAVKNEPFKSEVEPERPASHTAASKRSLSESLESDAIVAAQPSSSTTTEAPAAKKRRTTRRKKKSHGAATGAAARVHTFFEIEEEERDDQGENE</sequence>
<feature type="compositionally biased region" description="Acidic residues" evidence="5">
    <location>
        <begin position="415"/>
        <end position="428"/>
    </location>
</feature>
<evidence type="ECO:0000256" key="3">
    <source>
        <dbReference type="ARBA" id="ARBA00023242"/>
    </source>
</evidence>
<dbReference type="PhylomeDB" id="A0A0D2WWX1"/>
<dbReference type="GO" id="GO:0005634">
    <property type="term" value="C:nucleus"/>
    <property type="evidence" value="ECO:0007669"/>
    <property type="project" value="UniProtKB-SubCell"/>
</dbReference>
<dbReference type="SMART" id="SM00360">
    <property type="entry name" value="RRM"/>
    <property type="match status" value="1"/>
</dbReference>
<evidence type="ECO:0000256" key="5">
    <source>
        <dbReference type="SAM" id="MobiDB-lite"/>
    </source>
</evidence>
<dbReference type="PROSITE" id="PS50102">
    <property type="entry name" value="RRM"/>
    <property type="match status" value="1"/>
</dbReference>
<feature type="compositionally biased region" description="Basic and acidic residues" evidence="5">
    <location>
        <begin position="340"/>
        <end position="352"/>
    </location>
</feature>
<dbReference type="OrthoDB" id="439993at2759"/>
<dbReference type="InterPro" id="IPR036388">
    <property type="entry name" value="WH-like_DNA-bd_sf"/>
</dbReference>
<organism evidence="9 10">
    <name type="scientific">Capsaspora owczarzaki (strain ATCC 30864)</name>
    <dbReference type="NCBI Taxonomy" id="595528"/>
    <lineage>
        <taxon>Eukaryota</taxon>
        <taxon>Filasterea</taxon>
        <taxon>Capsaspora</taxon>
    </lineage>
</organism>
<dbReference type="STRING" id="595528.A0A0D2WWX1"/>
<protein>
    <submittedName>
        <fullName evidence="9">Uncharacterized protein</fullName>
    </submittedName>
</protein>
<feature type="compositionally biased region" description="Polar residues" evidence="5">
    <location>
        <begin position="355"/>
        <end position="365"/>
    </location>
</feature>
<keyword evidence="10" id="KW-1185">Reference proteome</keyword>
<dbReference type="RefSeq" id="XP_004343464.2">
    <property type="nucleotide sequence ID" value="XM_004343414.2"/>
</dbReference>
<dbReference type="GO" id="GO:0006396">
    <property type="term" value="P:RNA processing"/>
    <property type="evidence" value="ECO:0007669"/>
    <property type="project" value="InterPro"/>
</dbReference>
<name>A0A0D2WWX1_CAPO3</name>
<evidence type="ECO:0000313" key="10">
    <source>
        <dbReference type="Proteomes" id="UP000008743"/>
    </source>
</evidence>
<dbReference type="GO" id="GO:0003729">
    <property type="term" value="F:mRNA binding"/>
    <property type="evidence" value="ECO:0007669"/>
    <property type="project" value="TreeGrafter"/>
</dbReference>
<evidence type="ECO:0000256" key="4">
    <source>
        <dbReference type="PROSITE-ProRule" id="PRU00332"/>
    </source>
</evidence>
<dbReference type="Pfam" id="PF08777">
    <property type="entry name" value="RRM_3"/>
    <property type="match status" value="1"/>
</dbReference>
<dbReference type="Gene3D" id="1.10.10.10">
    <property type="entry name" value="Winged helix-like DNA-binding domain superfamily/Winged helix DNA-binding domain"/>
    <property type="match status" value="1"/>
</dbReference>
<dbReference type="InterPro" id="IPR006630">
    <property type="entry name" value="La_HTH"/>
</dbReference>
<evidence type="ECO:0000259" key="8">
    <source>
        <dbReference type="PROSITE" id="PS51939"/>
    </source>
</evidence>